<reference evidence="2" key="1">
    <citation type="submission" date="2022-11" db="UniProtKB">
        <authorList>
            <consortium name="WormBaseParasite"/>
        </authorList>
    </citation>
    <scope>IDENTIFICATION</scope>
</reference>
<proteinExistence type="predicted"/>
<name>A0AC34FDY6_9BILA</name>
<organism evidence="1 2">
    <name type="scientific">Panagrolaimus sp. ES5</name>
    <dbReference type="NCBI Taxonomy" id="591445"/>
    <lineage>
        <taxon>Eukaryota</taxon>
        <taxon>Metazoa</taxon>
        <taxon>Ecdysozoa</taxon>
        <taxon>Nematoda</taxon>
        <taxon>Chromadorea</taxon>
        <taxon>Rhabditida</taxon>
        <taxon>Tylenchina</taxon>
        <taxon>Panagrolaimomorpha</taxon>
        <taxon>Panagrolaimoidea</taxon>
        <taxon>Panagrolaimidae</taxon>
        <taxon>Panagrolaimus</taxon>
    </lineage>
</organism>
<evidence type="ECO:0000313" key="2">
    <source>
        <dbReference type="WBParaSite" id="ES5_v2.g15630.t1"/>
    </source>
</evidence>
<dbReference type="WBParaSite" id="ES5_v2.g15630.t1">
    <property type="protein sequence ID" value="ES5_v2.g15630.t1"/>
    <property type="gene ID" value="ES5_v2.g15630"/>
</dbReference>
<protein>
    <submittedName>
        <fullName evidence="2">Uncharacterized protein</fullName>
    </submittedName>
</protein>
<accession>A0AC34FDY6</accession>
<evidence type="ECO:0000313" key="1">
    <source>
        <dbReference type="Proteomes" id="UP000887579"/>
    </source>
</evidence>
<sequence>MASFVRCSTPKERRREGASYVTSFNLSNLTKTFIENGMADFGQLRLNSTFISEYKQTSKYNYDAALEPVEASLANLSIYINAAQDLATNEELDMQIVPQVITVIQTMSEDVQNLSSDLMERHQACLANLQHLGLVPKSINNAILDS</sequence>
<dbReference type="Proteomes" id="UP000887579">
    <property type="component" value="Unplaced"/>
</dbReference>